<feature type="compositionally biased region" description="Low complexity" evidence="5">
    <location>
        <begin position="153"/>
        <end position="175"/>
    </location>
</feature>
<dbReference type="InterPro" id="IPR045055">
    <property type="entry name" value="DNA2/NAM7-like"/>
</dbReference>
<feature type="compositionally biased region" description="Low complexity" evidence="5">
    <location>
        <begin position="263"/>
        <end position="277"/>
    </location>
</feature>
<reference evidence="8" key="1">
    <citation type="submission" date="2020-10" db="EMBL/GenBank/DDBJ databases">
        <title>Unveiling of a novel bifunctional photoreceptor, Dualchrome1, isolated from a cosmopolitan green alga.</title>
        <authorList>
            <person name="Suzuki S."/>
            <person name="Kawachi M."/>
        </authorList>
    </citation>
    <scope>NUCLEOTIDE SEQUENCE</scope>
    <source>
        <strain evidence="8">NIES 2893</strain>
    </source>
</reference>
<keyword evidence="3" id="KW-0347">Helicase</keyword>
<evidence type="ECO:0000256" key="4">
    <source>
        <dbReference type="ARBA" id="ARBA00022840"/>
    </source>
</evidence>
<name>A0A830HKA3_9CHLO</name>
<evidence type="ECO:0000256" key="1">
    <source>
        <dbReference type="ARBA" id="ARBA00022741"/>
    </source>
</evidence>
<dbReference type="PANTHER" id="PTHR10887:SF495">
    <property type="entry name" value="HELICASE SENATAXIN ISOFORM X1-RELATED"/>
    <property type="match status" value="1"/>
</dbReference>
<proteinExistence type="predicted"/>
<feature type="domain" description="DNA2/NAM7 helicase helicase" evidence="6">
    <location>
        <begin position="701"/>
        <end position="807"/>
    </location>
</feature>
<dbReference type="GO" id="GO:0005694">
    <property type="term" value="C:chromosome"/>
    <property type="evidence" value="ECO:0007669"/>
    <property type="project" value="UniProtKB-ARBA"/>
</dbReference>
<dbReference type="OrthoDB" id="306218at2759"/>
<dbReference type="InterPro" id="IPR041677">
    <property type="entry name" value="DNA2/NAM7_AAA_11"/>
</dbReference>
<dbReference type="GO" id="GO:0004386">
    <property type="term" value="F:helicase activity"/>
    <property type="evidence" value="ECO:0007669"/>
    <property type="project" value="UniProtKB-KW"/>
</dbReference>
<dbReference type="PANTHER" id="PTHR10887">
    <property type="entry name" value="DNA2/NAM7 HELICASE FAMILY"/>
    <property type="match status" value="1"/>
</dbReference>
<sequence>MQYNAICHSLTTRLQIPPHWSIHDATATDWVTCTTSEREAGPGGKQHGVCLDGSSPDPLPFSLFSTGMPAHHSGASASGGIPEGSGFPPFVVDLTGASPSPPNRAAGGGGAGGAGGAAGAAGGAAAAAAGGGGNRMLAPRSAPPSLVALYTMQQQRHQQQQQQQQHHHSNYQQHQQQRHQQHQHQHHQQQQQQQQQHQQQQYQHGVPTGWYEGDEPAQSTMQQLRRAHAETQPAVSRMRTQHTASELANIIAERKRKREEPRAAQPQTQPAQQPQPQHRTIKVVQPPPSHRPTVKRRLEPNKKLAAGHRPSTVPTQMQLPPASMRSFVERILAWDFCDEVGAFQDGGRDRPGAAAARRADELMQTSASAVTFSSASDYQRAFLPAMLLEFRAALSADFDEARRVIRQRSSSANGHVVDPSSFSCRLADGAAPEPYRGRECSTDPLRRVTVLCSLAVTMEGAPLTPRRGDLLLLHRRKDFLSYVCMHDRSAASTPLMAEAHTLAFVDSARMIEKGRVSAMLRRSEGGAPRVTAEGGDWYMLSIVLKSPSESTADTPLARFWRRSTLGSFHASRVANATPFLREARALVAAPRSLLFDRMGMLGTAAPGSVARVAVAGGTTITRDAVLNSSTAATATAADGALASAAASSMPKLMGVPSAVSERLLKSLNPAQRDAVAACCSAGTNDMKASANATQGALTVASQRPVFVHGPPGTGKTSVVAALVAALVCRLSRMSDDAPPPVLLCCQSNCAVDEVLNRLLTRKYPCWVKLPNKTGKIEMRSLSCVRIARGAQSGERDREIPPAVRKVEISAGGGDGEDGDDDKWNRVEVIGATLSGAGSDAMLRRFGPASRAQHVHGGFAPSAQFGRWLDLDADPAIAGRVTRETFGASRYPTTASKSTLGSPSGYVGALVIDEGSQATEVGCLTPLSLLLSSNQMAHVPRISIFGDPHQLPCTVLAEEKCARQRLSTSLMERAFALPADRAYRVSFLDTQYRMAPGISSFVSRQFYGGELRDAASVLERASARPGSFLLDGRLKPVAFFDVPTAQESSTSRDDGFSAMNVDEAAAIAQMLAKWCSCQPSKPKEPLAVLILTPYRAQMAVLRRALHRHRLVVGAWDSVGGMAHAAETPPAMFEICTIDGAQGREADVVVLSTVIRRNRQISGVPTIGFLSEPRRACVALSRAKDALWVFGDRRCLQKCKLWSRWLAEAACDLNVREVLGGGVQQQHLHQFSGGAQHRHRR</sequence>
<dbReference type="InterPro" id="IPR027417">
    <property type="entry name" value="P-loop_NTPase"/>
</dbReference>
<feature type="compositionally biased region" description="Gly residues" evidence="5">
    <location>
        <begin position="106"/>
        <end position="122"/>
    </location>
</feature>
<keyword evidence="4" id="KW-0067">ATP-binding</keyword>
<dbReference type="Proteomes" id="UP000660262">
    <property type="component" value="Unassembled WGS sequence"/>
</dbReference>
<gene>
    <name evidence="8" type="ORF">PPROV_000576600</name>
</gene>
<protein>
    <recommendedName>
        <fullName evidence="10">DNA2/NAM7 helicase-like C-terminal domain-containing protein</fullName>
    </recommendedName>
</protein>
<dbReference type="FunFam" id="3.40.50.300:FF:000326">
    <property type="entry name" value="P-loop containing nucleoside triphosphate hydrolase"/>
    <property type="match status" value="1"/>
</dbReference>
<keyword evidence="9" id="KW-1185">Reference proteome</keyword>
<dbReference type="InterPro" id="IPR041679">
    <property type="entry name" value="DNA2/NAM7-like_C"/>
</dbReference>
<dbReference type="CDD" id="cd18808">
    <property type="entry name" value="SF1_C_Upf1"/>
    <property type="match status" value="1"/>
</dbReference>
<dbReference type="SUPFAM" id="SSF52540">
    <property type="entry name" value="P-loop containing nucleoside triphosphate hydrolases"/>
    <property type="match status" value="1"/>
</dbReference>
<keyword evidence="1" id="KW-0547">Nucleotide-binding</keyword>
<keyword evidence="2" id="KW-0378">Hydrolase</keyword>
<evidence type="ECO:0000313" key="9">
    <source>
        <dbReference type="Proteomes" id="UP000660262"/>
    </source>
</evidence>
<evidence type="ECO:0008006" key="10">
    <source>
        <dbReference type="Google" id="ProtNLM"/>
    </source>
</evidence>
<dbReference type="GO" id="GO:0016787">
    <property type="term" value="F:hydrolase activity"/>
    <property type="evidence" value="ECO:0007669"/>
    <property type="project" value="UniProtKB-KW"/>
</dbReference>
<dbReference type="Pfam" id="PF13087">
    <property type="entry name" value="AAA_12"/>
    <property type="match status" value="1"/>
</dbReference>
<feature type="region of interest" description="Disordered" evidence="5">
    <location>
        <begin position="255"/>
        <end position="295"/>
    </location>
</feature>
<feature type="domain" description="DNA2/NAM7 helicase-like C-terminal" evidence="7">
    <location>
        <begin position="965"/>
        <end position="1191"/>
    </location>
</feature>
<dbReference type="GO" id="GO:0005524">
    <property type="term" value="F:ATP binding"/>
    <property type="evidence" value="ECO:0007669"/>
    <property type="project" value="UniProtKB-KW"/>
</dbReference>
<evidence type="ECO:0000313" key="8">
    <source>
        <dbReference type="EMBL" id="GHP07023.1"/>
    </source>
</evidence>
<evidence type="ECO:0000256" key="2">
    <source>
        <dbReference type="ARBA" id="ARBA00022801"/>
    </source>
</evidence>
<dbReference type="Gene3D" id="3.40.50.300">
    <property type="entry name" value="P-loop containing nucleotide triphosphate hydrolases"/>
    <property type="match status" value="3"/>
</dbReference>
<dbReference type="InterPro" id="IPR047187">
    <property type="entry name" value="SF1_C_Upf1"/>
</dbReference>
<feature type="compositionally biased region" description="Low complexity" evidence="5">
    <location>
        <begin position="188"/>
        <end position="204"/>
    </location>
</feature>
<evidence type="ECO:0000256" key="5">
    <source>
        <dbReference type="SAM" id="MobiDB-lite"/>
    </source>
</evidence>
<accession>A0A830HKA3</accession>
<evidence type="ECO:0000259" key="6">
    <source>
        <dbReference type="Pfam" id="PF13086"/>
    </source>
</evidence>
<dbReference type="AlphaFoldDB" id="A0A830HKA3"/>
<evidence type="ECO:0000256" key="3">
    <source>
        <dbReference type="ARBA" id="ARBA00022806"/>
    </source>
</evidence>
<organism evidence="8 9">
    <name type="scientific">Pycnococcus provasolii</name>
    <dbReference type="NCBI Taxonomy" id="41880"/>
    <lineage>
        <taxon>Eukaryota</taxon>
        <taxon>Viridiplantae</taxon>
        <taxon>Chlorophyta</taxon>
        <taxon>Pseudoscourfieldiophyceae</taxon>
        <taxon>Pseudoscourfieldiales</taxon>
        <taxon>Pycnococcaceae</taxon>
        <taxon>Pycnococcus</taxon>
    </lineage>
</organism>
<feature type="compositionally biased region" description="Basic residues" evidence="5">
    <location>
        <begin position="176"/>
        <end position="187"/>
    </location>
</feature>
<dbReference type="Pfam" id="PF13086">
    <property type="entry name" value="AAA_11"/>
    <property type="match status" value="1"/>
</dbReference>
<feature type="region of interest" description="Disordered" evidence="5">
    <location>
        <begin position="94"/>
        <end position="243"/>
    </location>
</feature>
<dbReference type="EMBL" id="BNJQ01000015">
    <property type="protein sequence ID" value="GHP07023.1"/>
    <property type="molecule type" value="Genomic_DNA"/>
</dbReference>
<evidence type="ECO:0000259" key="7">
    <source>
        <dbReference type="Pfam" id="PF13087"/>
    </source>
</evidence>
<comment type="caution">
    <text evidence="8">The sequence shown here is derived from an EMBL/GenBank/DDBJ whole genome shotgun (WGS) entry which is preliminary data.</text>
</comment>